<evidence type="ECO:0000256" key="1">
    <source>
        <dbReference type="SAM" id="Coils"/>
    </source>
</evidence>
<gene>
    <name evidence="2" type="ORF">CLODIP_2_CD07112</name>
</gene>
<organism evidence="2 3">
    <name type="scientific">Cloeon dipterum</name>
    <dbReference type="NCBI Taxonomy" id="197152"/>
    <lineage>
        <taxon>Eukaryota</taxon>
        <taxon>Metazoa</taxon>
        <taxon>Ecdysozoa</taxon>
        <taxon>Arthropoda</taxon>
        <taxon>Hexapoda</taxon>
        <taxon>Insecta</taxon>
        <taxon>Pterygota</taxon>
        <taxon>Palaeoptera</taxon>
        <taxon>Ephemeroptera</taxon>
        <taxon>Pisciforma</taxon>
        <taxon>Baetidae</taxon>
        <taxon>Cloeon</taxon>
    </lineage>
</organism>
<dbReference type="EMBL" id="CADEPI010000142">
    <property type="protein sequence ID" value="CAB3377272.1"/>
    <property type="molecule type" value="Genomic_DNA"/>
</dbReference>
<keyword evidence="3" id="KW-1185">Reference proteome</keyword>
<name>A0A8S1D2G6_9INSE</name>
<accession>A0A8S1D2G6</accession>
<evidence type="ECO:0000313" key="2">
    <source>
        <dbReference type="EMBL" id="CAB3377272.1"/>
    </source>
</evidence>
<protein>
    <submittedName>
        <fullName evidence="2">Uncharacterized protein</fullName>
    </submittedName>
</protein>
<comment type="caution">
    <text evidence="2">The sequence shown here is derived from an EMBL/GenBank/DDBJ whole genome shotgun (WGS) entry which is preliminary data.</text>
</comment>
<evidence type="ECO:0000313" key="3">
    <source>
        <dbReference type="Proteomes" id="UP000494165"/>
    </source>
</evidence>
<proteinExistence type="predicted"/>
<reference evidence="2 3" key="1">
    <citation type="submission" date="2020-04" db="EMBL/GenBank/DDBJ databases">
        <authorList>
            <person name="Alioto T."/>
            <person name="Alioto T."/>
            <person name="Gomez Garrido J."/>
        </authorList>
    </citation>
    <scope>NUCLEOTIDE SEQUENCE [LARGE SCALE GENOMIC DNA]</scope>
</reference>
<keyword evidence="1" id="KW-0175">Coiled coil</keyword>
<dbReference type="Proteomes" id="UP000494165">
    <property type="component" value="Unassembled WGS sequence"/>
</dbReference>
<sequence length="147" mass="16197">MNNAMKGRETGRKNLVSAVANKKLTSTVLNSAKQHQLLQSAPASCGNSSSSSSAVKTAEDFQTEADIVYSQYLQAAYIQKMMAEKNAQIDEALKEIFSVAQGSGLQNPNVDHINKCTEKLKHLKEEHSRLLKLKEEVMALQKSCQEN</sequence>
<feature type="coiled-coil region" evidence="1">
    <location>
        <begin position="113"/>
        <end position="143"/>
    </location>
</feature>
<dbReference type="AlphaFoldDB" id="A0A8S1D2G6"/>